<keyword evidence="3" id="KW-1185">Reference proteome</keyword>
<dbReference type="EMBL" id="BCTA01000072">
    <property type="protein sequence ID" value="GAT11760.1"/>
    <property type="molecule type" value="Genomic_DNA"/>
</dbReference>
<evidence type="ECO:0000313" key="3">
    <source>
        <dbReference type="Proteomes" id="UP000069773"/>
    </source>
</evidence>
<sequence>MAGESEQSKGRVGALLAKRWLDRTTRVRADWVNPDRVAKTKLTLKKAHYETVQDVFSFDLGGQFREGDFEGETFLAECKNYEKSQDLPKHFRAFLAHCYRAVSIGHFMADHFFWIAFAPHGGTLWEEIASPDKVRAAVIHKDLRDVNFTPEQNPDDLYDSQIGETVSDRIWMLILSERQVEHLTLSQKHHGVIEEYIINNAKEIER</sequence>
<proteinExistence type="predicted"/>
<dbReference type="Proteomes" id="UP000069773">
    <property type="component" value="Unassembled WGS sequence"/>
</dbReference>
<evidence type="ECO:0000313" key="1">
    <source>
        <dbReference type="EMBL" id="GAT11760.1"/>
    </source>
</evidence>
<name>A0AAW5SDS4_MYCNV</name>
<evidence type="ECO:0000313" key="4">
    <source>
        <dbReference type="Proteomes" id="UP001207528"/>
    </source>
</evidence>
<evidence type="ECO:0000313" key="2">
    <source>
        <dbReference type="EMBL" id="MCV7021810.1"/>
    </source>
</evidence>
<organism evidence="2 4">
    <name type="scientific">Mycolicibacterium novocastrense</name>
    <name type="common">Mycobacterium novocastrense</name>
    <dbReference type="NCBI Taxonomy" id="59813"/>
    <lineage>
        <taxon>Bacteria</taxon>
        <taxon>Bacillati</taxon>
        <taxon>Actinomycetota</taxon>
        <taxon>Actinomycetes</taxon>
        <taxon>Mycobacteriales</taxon>
        <taxon>Mycobacteriaceae</taxon>
        <taxon>Mycolicibacterium</taxon>
    </lineage>
</organism>
<reference evidence="2" key="2">
    <citation type="submission" date="2020-07" db="EMBL/GenBank/DDBJ databases">
        <authorList>
            <person name="Pettersson B.M.F."/>
            <person name="Behra P.R.K."/>
            <person name="Ramesh M."/>
            <person name="Das S."/>
            <person name="Dasgupta S."/>
            <person name="Kirsebom L.A."/>
        </authorList>
    </citation>
    <scope>NUCLEOTIDE SEQUENCE</scope>
    <source>
        <strain evidence="2">DSM 44203</strain>
    </source>
</reference>
<dbReference type="Proteomes" id="UP001207528">
    <property type="component" value="Unassembled WGS sequence"/>
</dbReference>
<protein>
    <submittedName>
        <fullName evidence="1">4933402E13Rik protein</fullName>
    </submittedName>
</protein>
<dbReference type="EMBL" id="JACKTI010000005">
    <property type="protein sequence ID" value="MCV7021810.1"/>
    <property type="molecule type" value="Genomic_DNA"/>
</dbReference>
<dbReference type="AlphaFoldDB" id="A0AAW5SDS4"/>
<reference evidence="1 3" key="1">
    <citation type="journal article" date="2016" name="Genome Announc.">
        <title>Draft Genome Sequences of Five Rapidly Growing Mycobacterium Species, M. thermoresistibile, M. fortuitum subsp. acetamidolyticum, M. canariasense, M. brisbanense, and M. novocastrense.</title>
        <authorList>
            <person name="Katahira K."/>
            <person name="Ogura Y."/>
            <person name="Gotoh Y."/>
            <person name="Hayashi T."/>
        </authorList>
    </citation>
    <scope>NUCLEOTIDE SEQUENCE [LARGE SCALE GENOMIC DNA]</scope>
    <source>
        <strain evidence="1 3">JCM18114</strain>
    </source>
</reference>
<reference evidence="2" key="3">
    <citation type="journal article" date="2022" name="BMC Genomics">
        <title>Comparative genome analysis of mycobacteria focusing on tRNA and non-coding RNA.</title>
        <authorList>
            <person name="Behra P.R.K."/>
            <person name="Pettersson B.M.F."/>
            <person name="Ramesh M."/>
            <person name="Das S."/>
            <person name="Dasgupta S."/>
            <person name="Kirsebom L.A."/>
        </authorList>
    </citation>
    <scope>NUCLEOTIDE SEQUENCE</scope>
    <source>
        <strain evidence="2">DSM 44203</strain>
    </source>
</reference>
<accession>A0AAW5SDS4</accession>
<comment type="caution">
    <text evidence="2">The sequence shown here is derived from an EMBL/GenBank/DDBJ whole genome shotgun (WGS) entry which is preliminary data.</text>
</comment>
<gene>
    <name evidence="2" type="ORF">H7I77_00360</name>
    <name evidence="1" type="ORF">RMCN_4893</name>
</gene>
<dbReference type="RefSeq" id="WP_067394757.1">
    <property type="nucleotide sequence ID" value="NZ_BCTA01000072.1"/>
</dbReference>